<evidence type="ECO:0000256" key="1">
    <source>
        <dbReference type="SAM" id="MobiDB-lite"/>
    </source>
</evidence>
<keyword evidence="3" id="KW-1185">Reference proteome</keyword>
<feature type="region of interest" description="Disordered" evidence="1">
    <location>
        <begin position="82"/>
        <end position="123"/>
    </location>
</feature>
<comment type="caution">
    <text evidence="2">The sequence shown here is derived from an EMBL/GenBank/DDBJ whole genome shotgun (WGS) entry which is preliminary data.</text>
</comment>
<dbReference type="PANTHER" id="PTHR46250">
    <property type="entry name" value="MYB/SANT-LIKE DNA-BINDING DOMAIN PROTEIN-RELATED"/>
    <property type="match status" value="1"/>
</dbReference>
<organism evidence="2 3">
    <name type="scientific">Carnegiea gigantea</name>
    <dbReference type="NCBI Taxonomy" id="171969"/>
    <lineage>
        <taxon>Eukaryota</taxon>
        <taxon>Viridiplantae</taxon>
        <taxon>Streptophyta</taxon>
        <taxon>Embryophyta</taxon>
        <taxon>Tracheophyta</taxon>
        <taxon>Spermatophyta</taxon>
        <taxon>Magnoliopsida</taxon>
        <taxon>eudicotyledons</taxon>
        <taxon>Gunneridae</taxon>
        <taxon>Pentapetalae</taxon>
        <taxon>Caryophyllales</taxon>
        <taxon>Cactineae</taxon>
        <taxon>Cactaceae</taxon>
        <taxon>Cactoideae</taxon>
        <taxon>Echinocereeae</taxon>
        <taxon>Carnegiea</taxon>
    </lineage>
</organism>
<dbReference type="PANTHER" id="PTHR46250:SF15">
    <property type="entry name" value="OS01G0523800 PROTEIN"/>
    <property type="match status" value="1"/>
</dbReference>
<feature type="compositionally biased region" description="Acidic residues" evidence="1">
    <location>
        <begin position="83"/>
        <end position="95"/>
    </location>
</feature>
<reference evidence="2" key="1">
    <citation type="submission" date="2022-04" db="EMBL/GenBank/DDBJ databases">
        <title>Carnegiea gigantea Genome sequencing and assembly v2.</title>
        <authorList>
            <person name="Copetti D."/>
            <person name="Sanderson M.J."/>
            <person name="Burquez A."/>
            <person name="Wojciechowski M.F."/>
        </authorList>
    </citation>
    <scope>NUCLEOTIDE SEQUENCE</scope>
    <source>
        <strain evidence="2">SGP5-SGP5p</strain>
        <tissue evidence="2">Aerial part</tissue>
    </source>
</reference>
<dbReference type="OrthoDB" id="1165000at2759"/>
<sequence length="164" mass="18839">MLNEKIPSCGLKAYPHIDSNTKWSVDKYNVITEMLRTSDFSWYDIPKMINCERQQHEDFCKMPKDSEECLFATLMNWTRFLDKDEENDDEEEEGESVQLIQPSPNILKKPRKEPTPKGTGKKAPQCEIVDLTLSFNIVSSNLTSFMNDMNSHLSNIASALCSTH</sequence>
<evidence type="ECO:0000313" key="3">
    <source>
        <dbReference type="Proteomes" id="UP001153076"/>
    </source>
</evidence>
<dbReference type="AlphaFoldDB" id="A0A9Q1GV73"/>
<name>A0A9Q1GV73_9CARY</name>
<dbReference type="Proteomes" id="UP001153076">
    <property type="component" value="Unassembled WGS sequence"/>
</dbReference>
<protein>
    <submittedName>
        <fullName evidence="2">Uncharacterized protein</fullName>
    </submittedName>
</protein>
<accession>A0A9Q1GV73</accession>
<dbReference type="EMBL" id="JAKOGI010001414">
    <property type="protein sequence ID" value="KAJ8425745.1"/>
    <property type="molecule type" value="Genomic_DNA"/>
</dbReference>
<evidence type="ECO:0000313" key="2">
    <source>
        <dbReference type="EMBL" id="KAJ8425745.1"/>
    </source>
</evidence>
<proteinExistence type="predicted"/>
<gene>
    <name evidence="2" type="ORF">Cgig2_007601</name>
</gene>